<keyword evidence="5" id="KW-1185">Reference proteome</keyword>
<evidence type="ECO:0000259" key="3">
    <source>
        <dbReference type="PROSITE" id="PS50977"/>
    </source>
</evidence>
<dbReference type="PROSITE" id="PS50977">
    <property type="entry name" value="HTH_TETR_2"/>
    <property type="match status" value="1"/>
</dbReference>
<dbReference type="SUPFAM" id="SSF46689">
    <property type="entry name" value="Homeodomain-like"/>
    <property type="match status" value="1"/>
</dbReference>
<gene>
    <name evidence="4" type="ORF">ACFQAV_09125</name>
</gene>
<dbReference type="Gene3D" id="1.10.357.10">
    <property type="entry name" value="Tetracycline Repressor, domain 2"/>
    <property type="match status" value="1"/>
</dbReference>
<dbReference type="InterPro" id="IPR001647">
    <property type="entry name" value="HTH_TetR"/>
</dbReference>
<feature type="domain" description="HTH tetR-type" evidence="3">
    <location>
        <begin position="6"/>
        <end position="66"/>
    </location>
</feature>
<dbReference type="Gene3D" id="1.10.10.60">
    <property type="entry name" value="Homeodomain-like"/>
    <property type="match status" value="1"/>
</dbReference>
<dbReference type="Pfam" id="PF00440">
    <property type="entry name" value="TetR_N"/>
    <property type="match status" value="1"/>
</dbReference>
<reference evidence="5" key="1">
    <citation type="journal article" date="2019" name="Int. J. Syst. Evol. Microbiol.">
        <title>The Global Catalogue of Microorganisms (GCM) 10K type strain sequencing project: providing services to taxonomists for standard genome sequencing and annotation.</title>
        <authorList>
            <consortium name="The Broad Institute Genomics Platform"/>
            <consortium name="The Broad Institute Genome Sequencing Center for Infectious Disease"/>
            <person name="Wu L."/>
            <person name="Ma J."/>
        </authorList>
    </citation>
    <scope>NUCLEOTIDE SEQUENCE [LARGE SCALE GENOMIC DNA]</scope>
    <source>
        <strain evidence="5">CCM 8927</strain>
    </source>
</reference>
<dbReference type="Proteomes" id="UP001596288">
    <property type="component" value="Unassembled WGS sequence"/>
</dbReference>
<dbReference type="InterPro" id="IPR009057">
    <property type="entry name" value="Homeodomain-like_sf"/>
</dbReference>
<comment type="caution">
    <text evidence="4">The sequence shown here is derived from an EMBL/GenBank/DDBJ whole genome shotgun (WGS) entry which is preliminary data.</text>
</comment>
<feature type="DNA-binding region" description="H-T-H motif" evidence="2">
    <location>
        <begin position="29"/>
        <end position="48"/>
    </location>
</feature>
<evidence type="ECO:0000313" key="5">
    <source>
        <dbReference type="Proteomes" id="UP001596288"/>
    </source>
</evidence>
<keyword evidence="1 2" id="KW-0238">DNA-binding</keyword>
<proteinExistence type="predicted"/>
<evidence type="ECO:0000313" key="4">
    <source>
        <dbReference type="EMBL" id="MFC6177002.1"/>
    </source>
</evidence>
<accession>A0ABW1RNR7</accession>
<sequence length="188" mass="21489">MTQKRDLSEDKIIQASIEIITDGNYDSATFKSIAEKLDCKTQALYFYFKNRDDLNLALTKYYFDKLDDKIKTECLGYSGKAGIIQVAKVMRKFGLNNLSLSLLVLKTAEISKDETIGDETLHLRMMMNTFIEKFVTDDKVKMTITRGIRSLVIGEVVNEGIGWFHNPLIKNTDSFEINLNKILDVKNL</sequence>
<evidence type="ECO:0000256" key="1">
    <source>
        <dbReference type="ARBA" id="ARBA00023125"/>
    </source>
</evidence>
<protein>
    <submittedName>
        <fullName evidence="4">TetR/AcrR family transcriptional regulator</fullName>
    </submittedName>
</protein>
<name>A0ABW1RNR7_9LACO</name>
<dbReference type="EMBL" id="JBHSSF010000020">
    <property type="protein sequence ID" value="MFC6177002.1"/>
    <property type="molecule type" value="Genomic_DNA"/>
</dbReference>
<dbReference type="RefSeq" id="WP_137610596.1">
    <property type="nucleotide sequence ID" value="NZ_BJDF01000003.1"/>
</dbReference>
<organism evidence="4 5">
    <name type="scientific">Companilactobacillus huachuanensis</name>
    <dbReference type="NCBI Taxonomy" id="2559914"/>
    <lineage>
        <taxon>Bacteria</taxon>
        <taxon>Bacillati</taxon>
        <taxon>Bacillota</taxon>
        <taxon>Bacilli</taxon>
        <taxon>Lactobacillales</taxon>
        <taxon>Lactobacillaceae</taxon>
        <taxon>Companilactobacillus</taxon>
    </lineage>
</organism>
<evidence type="ECO:0000256" key="2">
    <source>
        <dbReference type="PROSITE-ProRule" id="PRU00335"/>
    </source>
</evidence>